<evidence type="ECO:0000256" key="6">
    <source>
        <dbReference type="SAM" id="Phobius"/>
    </source>
</evidence>
<name>A0AAE0PK25_SORBR</name>
<dbReference type="Proteomes" id="UP001281003">
    <property type="component" value="Unassembled WGS sequence"/>
</dbReference>
<comment type="subcellular location">
    <subcellularLocation>
        <location evidence="1">Membrane</location>
        <topology evidence="1">Single-pass membrane protein</topology>
    </subcellularLocation>
</comment>
<reference evidence="7" key="2">
    <citation type="submission" date="2023-07" db="EMBL/GenBank/DDBJ databases">
        <authorList>
            <consortium name="Lawrence Berkeley National Laboratory"/>
            <person name="Haridas S."/>
            <person name="Hensen N."/>
            <person name="Bonometti L."/>
            <person name="Westerberg I."/>
            <person name="Brannstrom I.O."/>
            <person name="Guillou S."/>
            <person name="Cros-Aarteil S."/>
            <person name="Calhoun S."/>
            <person name="Kuo A."/>
            <person name="Mondo S."/>
            <person name="Pangilinan J."/>
            <person name="Riley R."/>
            <person name="LaButti K."/>
            <person name="Andreopoulos B."/>
            <person name="Lipzen A."/>
            <person name="Chen C."/>
            <person name="Yanf M."/>
            <person name="Daum C."/>
            <person name="Ng V."/>
            <person name="Clum A."/>
            <person name="Steindorff A."/>
            <person name="Ohm R."/>
            <person name="Martin F."/>
            <person name="Silar P."/>
            <person name="Natvig D."/>
            <person name="Lalanne C."/>
            <person name="Gautier V."/>
            <person name="Ament-velasquez S.L."/>
            <person name="Kruys A."/>
            <person name="Hutchinson M.I."/>
            <person name="Powell A.J."/>
            <person name="Barry K."/>
            <person name="Miller A.N."/>
            <person name="Grigoriev I.V."/>
            <person name="Debuchy R."/>
            <person name="Gladieux P."/>
            <person name="Thoren M.H."/>
            <person name="Johannesson H."/>
        </authorList>
    </citation>
    <scope>NUCLEOTIDE SEQUENCE</scope>
    <source>
        <strain evidence="7">FGSC 1904</strain>
    </source>
</reference>
<reference evidence="7" key="1">
    <citation type="journal article" date="2023" name="Mol. Phylogenet. Evol.">
        <title>Genome-scale phylogeny and comparative genomics of the fungal order Sordariales.</title>
        <authorList>
            <person name="Hensen N."/>
            <person name="Bonometti L."/>
            <person name="Westerberg I."/>
            <person name="Brannstrom I.O."/>
            <person name="Guillou S."/>
            <person name="Cros-Aarteil S."/>
            <person name="Calhoun S."/>
            <person name="Haridas S."/>
            <person name="Kuo A."/>
            <person name="Mondo S."/>
            <person name="Pangilinan J."/>
            <person name="Riley R."/>
            <person name="LaButti K."/>
            <person name="Andreopoulos B."/>
            <person name="Lipzen A."/>
            <person name="Chen C."/>
            <person name="Yan M."/>
            <person name="Daum C."/>
            <person name="Ng V."/>
            <person name="Clum A."/>
            <person name="Steindorff A."/>
            <person name="Ohm R.A."/>
            <person name="Martin F."/>
            <person name="Silar P."/>
            <person name="Natvig D.O."/>
            <person name="Lalanne C."/>
            <person name="Gautier V."/>
            <person name="Ament-Velasquez S.L."/>
            <person name="Kruys A."/>
            <person name="Hutchinson M.I."/>
            <person name="Powell A.J."/>
            <person name="Barry K."/>
            <person name="Miller A.N."/>
            <person name="Grigoriev I.V."/>
            <person name="Debuchy R."/>
            <person name="Gladieux P."/>
            <person name="Hiltunen Thoren M."/>
            <person name="Johannesson H."/>
        </authorList>
    </citation>
    <scope>NUCLEOTIDE SEQUENCE</scope>
    <source>
        <strain evidence="7">FGSC 1904</strain>
    </source>
</reference>
<dbReference type="EMBL" id="JAUTDP010000002">
    <property type="protein sequence ID" value="KAK3401458.1"/>
    <property type="molecule type" value="Genomic_DNA"/>
</dbReference>
<keyword evidence="3 6" id="KW-1133">Transmembrane helix</keyword>
<dbReference type="GO" id="GO:0071944">
    <property type="term" value="C:cell periphery"/>
    <property type="evidence" value="ECO:0007669"/>
    <property type="project" value="UniProtKB-ARBA"/>
</dbReference>
<proteinExistence type="predicted"/>
<evidence type="ECO:0000256" key="5">
    <source>
        <dbReference type="SAM" id="MobiDB-lite"/>
    </source>
</evidence>
<evidence type="ECO:0000256" key="2">
    <source>
        <dbReference type="ARBA" id="ARBA00022692"/>
    </source>
</evidence>
<accession>A0AAE0PK25</accession>
<evidence type="ECO:0000256" key="1">
    <source>
        <dbReference type="ARBA" id="ARBA00004167"/>
    </source>
</evidence>
<protein>
    <submittedName>
        <fullName evidence="7">Uncharacterized protein</fullName>
    </submittedName>
</protein>
<evidence type="ECO:0000313" key="8">
    <source>
        <dbReference type="Proteomes" id="UP001281003"/>
    </source>
</evidence>
<organism evidence="7 8">
    <name type="scientific">Sordaria brevicollis</name>
    <dbReference type="NCBI Taxonomy" id="83679"/>
    <lineage>
        <taxon>Eukaryota</taxon>
        <taxon>Fungi</taxon>
        <taxon>Dikarya</taxon>
        <taxon>Ascomycota</taxon>
        <taxon>Pezizomycotina</taxon>
        <taxon>Sordariomycetes</taxon>
        <taxon>Sordariomycetidae</taxon>
        <taxon>Sordariales</taxon>
        <taxon>Sordariaceae</taxon>
        <taxon>Sordaria</taxon>
    </lineage>
</organism>
<feature type="region of interest" description="Disordered" evidence="5">
    <location>
        <begin position="145"/>
        <end position="173"/>
    </location>
</feature>
<comment type="caution">
    <text evidence="7">The sequence shown here is derived from an EMBL/GenBank/DDBJ whole genome shotgun (WGS) entry which is preliminary data.</text>
</comment>
<gene>
    <name evidence="7" type="ORF">B0T20DRAFT_115178</name>
</gene>
<evidence type="ECO:0000256" key="3">
    <source>
        <dbReference type="ARBA" id="ARBA00022989"/>
    </source>
</evidence>
<dbReference type="InterPro" id="IPR051694">
    <property type="entry name" value="Immunoregulatory_rcpt-like"/>
</dbReference>
<dbReference type="GO" id="GO:0016020">
    <property type="term" value="C:membrane"/>
    <property type="evidence" value="ECO:0007669"/>
    <property type="project" value="UniProtKB-SubCell"/>
</dbReference>
<dbReference type="AlphaFoldDB" id="A0AAE0PK25"/>
<feature type="transmembrane region" description="Helical" evidence="6">
    <location>
        <begin position="83"/>
        <end position="105"/>
    </location>
</feature>
<keyword evidence="8" id="KW-1185">Reference proteome</keyword>
<feature type="compositionally biased region" description="Basic and acidic residues" evidence="5">
    <location>
        <begin position="148"/>
        <end position="173"/>
    </location>
</feature>
<evidence type="ECO:0000256" key="4">
    <source>
        <dbReference type="ARBA" id="ARBA00023136"/>
    </source>
</evidence>
<keyword evidence="2 6" id="KW-0812">Transmembrane</keyword>
<evidence type="ECO:0000313" key="7">
    <source>
        <dbReference type="EMBL" id="KAK3401458.1"/>
    </source>
</evidence>
<keyword evidence="4 6" id="KW-0472">Membrane</keyword>
<dbReference type="PANTHER" id="PTHR15549">
    <property type="entry name" value="PAIRED IMMUNOGLOBULIN-LIKE TYPE 2 RECEPTOR"/>
    <property type="match status" value="1"/>
</dbReference>
<sequence>MRMGDDGPPPACAFVLDGYIEELLSSVIVQSSTILIDYNETHEGKTYRSEGEGGEVPNRLYEVIDGDGTYDFYPGGLSTGAKAGIGAGVGVGVIGLLVLGFFFWWRRRRQKAKVAAAAGTASAQAQTPTEEKGGEEARTAELGGNHVSELEDKHNHPRHEMGPGVERAELGGDQMHHRFELPT</sequence>